<dbReference type="Gene3D" id="3.40.50.300">
    <property type="entry name" value="P-loop containing nucleotide triphosphate hydrolases"/>
    <property type="match status" value="1"/>
</dbReference>
<keyword evidence="4" id="KW-1185">Reference proteome</keyword>
<evidence type="ECO:0000256" key="1">
    <source>
        <dbReference type="SAM" id="Phobius"/>
    </source>
</evidence>
<dbReference type="RefSeq" id="WP_252673666.1">
    <property type="nucleotide sequence ID" value="NZ_CP099547.1"/>
</dbReference>
<evidence type="ECO:0000259" key="2">
    <source>
        <dbReference type="Pfam" id="PF00009"/>
    </source>
</evidence>
<keyword evidence="1" id="KW-0812">Transmembrane</keyword>
<protein>
    <submittedName>
        <fullName evidence="3">GTP-binding protein</fullName>
    </submittedName>
</protein>
<dbReference type="SUPFAM" id="SSF52540">
    <property type="entry name" value="P-loop containing nucleoside triphosphate hydrolases"/>
    <property type="match status" value="1"/>
</dbReference>
<dbReference type="PANTHER" id="PTHR42698:SF1">
    <property type="entry name" value="GTPASE ERA, MITOCHONDRIAL"/>
    <property type="match status" value="1"/>
</dbReference>
<gene>
    <name evidence="3" type="ORF">NG665_02140</name>
</gene>
<dbReference type="Pfam" id="PF00009">
    <property type="entry name" value="GTP_EFTU"/>
    <property type="match status" value="1"/>
</dbReference>
<proteinExistence type="predicted"/>
<name>A0ABY5AII7_9ACTO</name>
<dbReference type="InterPro" id="IPR027417">
    <property type="entry name" value="P-loop_NTPase"/>
</dbReference>
<dbReference type="InterPro" id="IPR000795">
    <property type="entry name" value="T_Tr_GTP-bd_dom"/>
</dbReference>
<feature type="domain" description="Tr-type G" evidence="2">
    <location>
        <begin position="61"/>
        <end position="249"/>
    </location>
</feature>
<dbReference type="Proteomes" id="UP001056109">
    <property type="component" value="Chromosome"/>
</dbReference>
<feature type="transmembrane region" description="Helical" evidence="1">
    <location>
        <begin position="384"/>
        <end position="407"/>
    </location>
</feature>
<accession>A0ABY5AII7</accession>
<keyword evidence="1" id="KW-1133">Transmembrane helix</keyword>
<feature type="transmembrane region" description="Helical" evidence="1">
    <location>
        <begin position="413"/>
        <end position="438"/>
    </location>
</feature>
<evidence type="ECO:0000313" key="3">
    <source>
        <dbReference type="EMBL" id="USR79806.1"/>
    </source>
</evidence>
<dbReference type="EMBL" id="CP099547">
    <property type="protein sequence ID" value="USR79806.1"/>
    <property type="molecule type" value="Genomic_DNA"/>
</dbReference>
<reference evidence="3" key="1">
    <citation type="submission" date="2022-06" db="EMBL/GenBank/DDBJ databases">
        <title>Complete Genome Sequence of Arcanobacterium pinnipediorum strain DSM 28752 isolated from a harbour seal.</title>
        <authorList>
            <person name="Borowiak M."/>
            <person name="Kreitlow A."/>
            <person name="Alssahen M."/>
            <person name="Malorny B."/>
            <person name="Laemmler C."/>
            <person name="Prenger-Berninghoff E."/>
            <person name="Siebert U."/>
            <person name="Ploetz M."/>
            <person name="Abdulmawjood A."/>
        </authorList>
    </citation>
    <scope>NUCLEOTIDE SEQUENCE</scope>
    <source>
        <strain evidence="3">DSM 28752</strain>
    </source>
</reference>
<sequence length="495" mass="53396">MVDNMTARSQSAQAIATRLKNLQQAVAAGGQYFDPYVSARAQDDLRNTQERMHLGIDTTVVALVGGTGSGKSSLFNAITGLDFADSGDIRPMTERPAACTYGVDATALLDYLAIDYDRRIEHNSELNAGKEAFDHLILIDLPDHDSVAVNHSLEVERLLPMVDILIWVLDPQKYADQVLHATYLEKLTQRSDVMVVALNQIDTIRQSQREILLDDLRGLLTRDGLADVPVIATSALTGEGVDRLIQAIGQASDRPSVAAVTAAAELDAIGRRLRFNVGSSEADISGSVHDDVVARIAQASGVGAASESLRNAGQSLRATALVRPEKLGNSMAMAIRDSWMGFLKQGLPEIWQQAVITEVGSSERLRNSVGTALRSIPLPKIRRAGSWAMVFVGILCAILGITSAVLGLPFSAVGWRVGIGVAGLVIAGALYFLAMYLLRRQGIARAREYEQTALAAVRDVFDETMVNGPAAVLDKHRITRQALETFADEADKVQE</sequence>
<dbReference type="InterPro" id="IPR005662">
    <property type="entry name" value="GTPase_Era-like"/>
</dbReference>
<dbReference type="PANTHER" id="PTHR42698">
    <property type="entry name" value="GTPASE ERA"/>
    <property type="match status" value="1"/>
</dbReference>
<keyword evidence="1" id="KW-0472">Membrane</keyword>
<evidence type="ECO:0000313" key="4">
    <source>
        <dbReference type="Proteomes" id="UP001056109"/>
    </source>
</evidence>
<organism evidence="3 4">
    <name type="scientific">Arcanobacterium pinnipediorum</name>
    <dbReference type="NCBI Taxonomy" id="1503041"/>
    <lineage>
        <taxon>Bacteria</taxon>
        <taxon>Bacillati</taxon>
        <taxon>Actinomycetota</taxon>
        <taxon>Actinomycetes</taxon>
        <taxon>Actinomycetales</taxon>
        <taxon>Actinomycetaceae</taxon>
        <taxon>Arcanobacterium</taxon>
    </lineage>
</organism>